<evidence type="ECO:0000256" key="14">
    <source>
        <dbReference type="ARBA" id="ARBA00023137"/>
    </source>
</evidence>
<evidence type="ECO:0000256" key="11">
    <source>
        <dbReference type="ARBA" id="ARBA00022840"/>
    </source>
</evidence>
<comment type="similarity">
    <text evidence="3">Belongs to the etk/wzc family.</text>
</comment>
<feature type="transmembrane region" description="Helical" evidence="18">
    <location>
        <begin position="51"/>
        <end position="70"/>
    </location>
</feature>
<reference evidence="22" key="1">
    <citation type="journal article" date="2020" name="mSystems">
        <title>Genome- and Community-Level Interaction Insights into Carbon Utilization and Element Cycling Functions of Hydrothermarchaeota in Hydrothermal Sediment.</title>
        <authorList>
            <person name="Zhou Z."/>
            <person name="Liu Y."/>
            <person name="Xu W."/>
            <person name="Pan J."/>
            <person name="Luo Z.H."/>
            <person name="Li M."/>
        </authorList>
    </citation>
    <scope>NUCLEOTIDE SEQUENCE [LARGE SCALE GENOMIC DNA]</scope>
    <source>
        <strain evidence="22">SpSt-767</strain>
    </source>
</reference>
<dbReference type="EMBL" id="DTGR01000010">
    <property type="protein sequence ID" value="HHS28150.1"/>
    <property type="molecule type" value="Genomic_DNA"/>
</dbReference>
<sequence length="761" mass="85221">MSNQVPNSLPAAAGAPSGTLQPAPPTHDFYYELEKGNSIRDYIDILLRRKWWIIWTLITIVFLTALYSYLATPIYRTTAMLEITADNPASNVSADGRMAGVGSWFYAQKFQETQNKILKSHSLAKRVIQVLNLEKHPDFAGLAKAKNKTRDQILNSMASAFVQRLQVEPIRGTNLVDVSYLSPDKEIAKKVLDVIANEYLYLLIDRRNESFALVRNWLNQQLNEMAEKVQDTQKKLYKFGQKTDIYMVGNSKTGDQDNVIVQKFVDLSALLTKAQSDKMAKKAQYQQIKEQGPNASIIVNNPSIAALRQELVVQEAKVSALGKIYLGGHPEMQAETAKLKELQSRINAEVRRIQDSVKADYEAAERTENLLQQSFAAQKQQMANLQDNLSNYQILKRDAQTSEQLYQALLARVKEVNISSTMVSSHVSVIDPPPLPTSPYKPKKLQNLALAILFGLVLGIALALIVDTLDDSIKSTEDLEKHCNLPVVGTLPSLNSYRKLTYGRGSQGLWTWRYYLPWFKKNDEVIPEVGDLDLVVYKHPTDPITEALRHMETSIMLSVSGRPPATIMVTSPNPAEGKTMVVANLAQSLAMRGRPTVIIDCDLRKPRVHKIFDLDALPGLTNFLTGNAAKEDILRKTEIPNLMVIPAGPQSPTPSNLLNSEVYKDLLMQLRKEFTHIIIDTPPILGFSDARIVSVLVDGALLVTRYNATHKSAVRLAIQLLSQINAPLMGGVLNDVESSSRKYAGYHYYNYKEYSKYYQAD</sequence>
<evidence type="ECO:0000256" key="7">
    <source>
        <dbReference type="ARBA" id="ARBA00022679"/>
    </source>
</evidence>
<dbReference type="InterPro" id="IPR027417">
    <property type="entry name" value="P-loop_NTPase"/>
</dbReference>
<dbReference type="PANTHER" id="PTHR32309">
    <property type="entry name" value="TYROSINE-PROTEIN KINASE"/>
    <property type="match status" value="1"/>
</dbReference>
<keyword evidence="13 18" id="KW-0472">Membrane</keyword>
<dbReference type="InterPro" id="IPR005702">
    <property type="entry name" value="Wzc-like_C"/>
</dbReference>
<dbReference type="PANTHER" id="PTHR32309:SF13">
    <property type="entry name" value="FERRIC ENTEROBACTIN TRANSPORT PROTEIN FEPE"/>
    <property type="match status" value="1"/>
</dbReference>
<accession>A0A7V6A104</accession>
<dbReference type="GO" id="GO:0005886">
    <property type="term" value="C:plasma membrane"/>
    <property type="evidence" value="ECO:0007669"/>
    <property type="project" value="UniProtKB-SubCell"/>
</dbReference>
<keyword evidence="14" id="KW-0829">Tyrosine-protein kinase</keyword>
<evidence type="ECO:0000259" key="19">
    <source>
        <dbReference type="Pfam" id="PF02706"/>
    </source>
</evidence>
<gene>
    <name evidence="22" type="ORF">ENV52_00410</name>
</gene>
<keyword evidence="6" id="KW-0997">Cell inner membrane</keyword>
<evidence type="ECO:0000256" key="16">
    <source>
        <dbReference type="SAM" id="Coils"/>
    </source>
</evidence>
<comment type="catalytic activity">
    <reaction evidence="15">
        <text>L-tyrosyl-[protein] + ATP = O-phospho-L-tyrosyl-[protein] + ADP + H(+)</text>
        <dbReference type="Rhea" id="RHEA:10596"/>
        <dbReference type="Rhea" id="RHEA-COMP:10136"/>
        <dbReference type="Rhea" id="RHEA-COMP:20101"/>
        <dbReference type="ChEBI" id="CHEBI:15378"/>
        <dbReference type="ChEBI" id="CHEBI:30616"/>
        <dbReference type="ChEBI" id="CHEBI:46858"/>
        <dbReference type="ChEBI" id="CHEBI:61978"/>
        <dbReference type="ChEBI" id="CHEBI:456216"/>
        <dbReference type="EC" id="2.7.10.2"/>
    </reaction>
</comment>
<feature type="region of interest" description="Disordered" evidence="17">
    <location>
        <begin position="1"/>
        <end position="21"/>
    </location>
</feature>
<evidence type="ECO:0000256" key="13">
    <source>
        <dbReference type="ARBA" id="ARBA00023136"/>
    </source>
</evidence>
<name>A0A7V6A104_9BACT</name>
<dbReference type="SUPFAM" id="SSF52540">
    <property type="entry name" value="P-loop containing nucleoside triphosphate hydrolases"/>
    <property type="match status" value="1"/>
</dbReference>
<keyword evidence="8 18" id="KW-0812">Transmembrane</keyword>
<evidence type="ECO:0000313" key="22">
    <source>
        <dbReference type="EMBL" id="HHS28150.1"/>
    </source>
</evidence>
<dbReference type="AlphaFoldDB" id="A0A7V6A104"/>
<evidence type="ECO:0000256" key="5">
    <source>
        <dbReference type="ARBA" id="ARBA00022475"/>
    </source>
</evidence>
<evidence type="ECO:0000256" key="6">
    <source>
        <dbReference type="ARBA" id="ARBA00022519"/>
    </source>
</evidence>
<dbReference type="Pfam" id="PF13614">
    <property type="entry name" value="AAA_31"/>
    <property type="match status" value="1"/>
</dbReference>
<evidence type="ECO:0000259" key="21">
    <source>
        <dbReference type="Pfam" id="PF13807"/>
    </source>
</evidence>
<feature type="transmembrane region" description="Helical" evidence="18">
    <location>
        <begin position="448"/>
        <end position="466"/>
    </location>
</feature>
<dbReference type="Pfam" id="PF13807">
    <property type="entry name" value="GNVR"/>
    <property type="match status" value="1"/>
</dbReference>
<dbReference type="InterPro" id="IPR050445">
    <property type="entry name" value="Bact_polysacc_biosynth/exp"/>
</dbReference>
<evidence type="ECO:0000256" key="10">
    <source>
        <dbReference type="ARBA" id="ARBA00022777"/>
    </source>
</evidence>
<evidence type="ECO:0000256" key="8">
    <source>
        <dbReference type="ARBA" id="ARBA00022692"/>
    </source>
</evidence>
<dbReference type="CDD" id="cd05387">
    <property type="entry name" value="BY-kinase"/>
    <property type="match status" value="1"/>
</dbReference>
<keyword evidence="11" id="KW-0067">ATP-binding</keyword>
<keyword evidence="12 18" id="KW-1133">Transmembrane helix</keyword>
<evidence type="ECO:0000256" key="9">
    <source>
        <dbReference type="ARBA" id="ARBA00022741"/>
    </source>
</evidence>
<dbReference type="Gene3D" id="3.40.50.300">
    <property type="entry name" value="P-loop containing nucleotide triphosphate hydrolases"/>
    <property type="match status" value="1"/>
</dbReference>
<evidence type="ECO:0000256" key="15">
    <source>
        <dbReference type="ARBA" id="ARBA00051245"/>
    </source>
</evidence>
<keyword evidence="9" id="KW-0547">Nucleotide-binding</keyword>
<dbReference type="GO" id="GO:0042802">
    <property type="term" value="F:identical protein binding"/>
    <property type="evidence" value="ECO:0007669"/>
    <property type="project" value="UniProtKB-ARBA"/>
</dbReference>
<evidence type="ECO:0000256" key="17">
    <source>
        <dbReference type="SAM" id="MobiDB-lite"/>
    </source>
</evidence>
<evidence type="ECO:0000256" key="2">
    <source>
        <dbReference type="ARBA" id="ARBA00007316"/>
    </source>
</evidence>
<dbReference type="Pfam" id="PF02706">
    <property type="entry name" value="Wzz"/>
    <property type="match status" value="1"/>
</dbReference>
<proteinExistence type="inferred from homology"/>
<organism evidence="22">
    <name type="scientific">Desulfobacca acetoxidans</name>
    <dbReference type="NCBI Taxonomy" id="60893"/>
    <lineage>
        <taxon>Bacteria</taxon>
        <taxon>Pseudomonadati</taxon>
        <taxon>Thermodesulfobacteriota</taxon>
        <taxon>Desulfobaccia</taxon>
        <taxon>Desulfobaccales</taxon>
        <taxon>Desulfobaccaceae</taxon>
        <taxon>Desulfobacca</taxon>
    </lineage>
</organism>
<keyword evidence="5" id="KW-1003">Cell membrane</keyword>
<keyword evidence="16" id="KW-0175">Coiled coil</keyword>
<keyword evidence="10 22" id="KW-0418">Kinase</keyword>
<dbReference type="NCBIfam" id="TIGR01007">
    <property type="entry name" value="eps_fam"/>
    <property type="match status" value="1"/>
</dbReference>
<evidence type="ECO:0000259" key="20">
    <source>
        <dbReference type="Pfam" id="PF13614"/>
    </source>
</evidence>
<evidence type="ECO:0000256" key="3">
    <source>
        <dbReference type="ARBA" id="ARBA00008883"/>
    </source>
</evidence>
<dbReference type="InterPro" id="IPR003856">
    <property type="entry name" value="LPS_length_determ_N"/>
</dbReference>
<evidence type="ECO:0000256" key="18">
    <source>
        <dbReference type="SAM" id="Phobius"/>
    </source>
</evidence>
<feature type="domain" description="Tyrosine-protein kinase G-rich" evidence="21">
    <location>
        <begin position="395"/>
        <end position="465"/>
    </location>
</feature>
<dbReference type="InterPro" id="IPR025669">
    <property type="entry name" value="AAA_dom"/>
</dbReference>
<dbReference type="EC" id="2.7.10.2" evidence="4"/>
<comment type="subcellular location">
    <subcellularLocation>
        <location evidence="1">Cell inner membrane</location>
        <topology evidence="1">Multi-pass membrane protein</topology>
    </subcellularLocation>
</comment>
<comment type="caution">
    <text evidence="22">The sequence shown here is derived from an EMBL/GenBank/DDBJ whole genome shotgun (WGS) entry which is preliminary data.</text>
</comment>
<dbReference type="InterPro" id="IPR032807">
    <property type="entry name" value="GNVR"/>
</dbReference>
<feature type="domain" description="AAA" evidence="20">
    <location>
        <begin position="577"/>
        <end position="688"/>
    </location>
</feature>
<dbReference type="GO" id="GO:0005524">
    <property type="term" value="F:ATP binding"/>
    <property type="evidence" value="ECO:0007669"/>
    <property type="project" value="UniProtKB-KW"/>
</dbReference>
<keyword evidence="7 22" id="KW-0808">Transferase</keyword>
<comment type="similarity">
    <text evidence="2">Belongs to the CpsD/CapB family.</text>
</comment>
<evidence type="ECO:0000256" key="12">
    <source>
        <dbReference type="ARBA" id="ARBA00022989"/>
    </source>
</evidence>
<feature type="domain" description="Polysaccharide chain length determinant N-terminal" evidence="19">
    <location>
        <begin position="40"/>
        <end position="129"/>
    </location>
</feature>
<dbReference type="GO" id="GO:0004715">
    <property type="term" value="F:non-membrane spanning protein tyrosine kinase activity"/>
    <property type="evidence" value="ECO:0007669"/>
    <property type="project" value="UniProtKB-EC"/>
</dbReference>
<feature type="coiled-coil region" evidence="16">
    <location>
        <begin position="332"/>
        <end position="402"/>
    </location>
</feature>
<evidence type="ECO:0000256" key="1">
    <source>
        <dbReference type="ARBA" id="ARBA00004429"/>
    </source>
</evidence>
<evidence type="ECO:0000256" key="4">
    <source>
        <dbReference type="ARBA" id="ARBA00011903"/>
    </source>
</evidence>
<dbReference type="FunFam" id="3.40.50.300:FF:000527">
    <property type="entry name" value="Tyrosine-protein kinase etk"/>
    <property type="match status" value="1"/>
</dbReference>
<protein>
    <recommendedName>
        <fullName evidence="4">non-specific protein-tyrosine kinase</fullName>
        <ecNumber evidence="4">2.7.10.2</ecNumber>
    </recommendedName>
</protein>